<evidence type="ECO:0000313" key="3">
    <source>
        <dbReference type="WBParaSite" id="ALUE_0001895301-mRNA-1"/>
    </source>
</evidence>
<feature type="region of interest" description="Disordered" evidence="1">
    <location>
        <begin position="37"/>
        <end position="66"/>
    </location>
</feature>
<name>A0A0M3IJU0_ASCLU</name>
<organism evidence="2 3">
    <name type="scientific">Ascaris lumbricoides</name>
    <name type="common">Giant roundworm</name>
    <dbReference type="NCBI Taxonomy" id="6252"/>
    <lineage>
        <taxon>Eukaryota</taxon>
        <taxon>Metazoa</taxon>
        <taxon>Ecdysozoa</taxon>
        <taxon>Nematoda</taxon>
        <taxon>Chromadorea</taxon>
        <taxon>Rhabditida</taxon>
        <taxon>Spirurina</taxon>
        <taxon>Ascaridomorpha</taxon>
        <taxon>Ascaridoidea</taxon>
        <taxon>Ascarididae</taxon>
        <taxon>Ascaris</taxon>
    </lineage>
</organism>
<accession>A0A0M3IJU0</accession>
<evidence type="ECO:0000256" key="1">
    <source>
        <dbReference type="SAM" id="MobiDB-lite"/>
    </source>
</evidence>
<proteinExistence type="predicted"/>
<keyword evidence="2" id="KW-1185">Reference proteome</keyword>
<feature type="region of interest" description="Disordered" evidence="1">
    <location>
        <begin position="1"/>
        <end position="25"/>
    </location>
</feature>
<evidence type="ECO:0000313" key="2">
    <source>
        <dbReference type="Proteomes" id="UP000036681"/>
    </source>
</evidence>
<reference evidence="3" key="1">
    <citation type="submission" date="2017-02" db="UniProtKB">
        <authorList>
            <consortium name="WormBaseParasite"/>
        </authorList>
    </citation>
    <scope>IDENTIFICATION</scope>
</reference>
<dbReference type="AlphaFoldDB" id="A0A0M3IJU0"/>
<dbReference type="WBParaSite" id="ALUE_0001895301-mRNA-1">
    <property type="protein sequence ID" value="ALUE_0001895301-mRNA-1"/>
    <property type="gene ID" value="ALUE_0001895301"/>
</dbReference>
<protein>
    <submittedName>
        <fullName evidence="3">Protein MICRORCHIDIA 7</fullName>
    </submittedName>
</protein>
<sequence>MSSSMGRLDYKSGVGGDPNPPRVHIMQLGYSGDVAQRPIEKDIPPPTFIGSSQTTRENPENDLRNKNEVLRRQLQEKDDEVFNKNLDFQCRKLRAQLDEVVKANKHLQSTIKELQHSTGMRQDDHFGE</sequence>
<dbReference type="Proteomes" id="UP000036681">
    <property type="component" value="Unplaced"/>
</dbReference>
<feature type="compositionally biased region" description="Basic and acidic residues" evidence="1">
    <location>
        <begin position="57"/>
        <end position="66"/>
    </location>
</feature>